<evidence type="ECO:0000256" key="3">
    <source>
        <dbReference type="ARBA" id="ARBA00022692"/>
    </source>
</evidence>
<evidence type="ECO:0000256" key="7">
    <source>
        <dbReference type="SAM" id="Phobius"/>
    </source>
</evidence>
<evidence type="ECO:0000256" key="2">
    <source>
        <dbReference type="ARBA" id="ARBA00015652"/>
    </source>
</evidence>
<dbReference type="FunCoup" id="A0A7M7SZH3">
    <property type="interactions" value="39"/>
</dbReference>
<dbReference type="GO" id="GO:0016020">
    <property type="term" value="C:membrane"/>
    <property type="evidence" value="ECO:0007669"/>
    <property type="project" value="UniProtKB-SubCell"/>
</dbReference>
<dbReference type="PANTHER" id="PTHR34341:SF1">
    <property type="entry name" value="TRANSMEMBRANE PROTEIN 107"/>
    <property type="match status" value="1"/>
</dbReference>
<reference evidence="8" key="2">
    <citation type="submission" date="2021-01" db="UniProtKB">
        <authorList>
            <consortium name="EnsemblMetazoa"/>
        </authorList>
    </citation>
    <scope>IDENTIFICATION</scope>
</reference>
<sequence length="138" mass="15180">MALTNLIPARFLCLIAHLVITVTLIWSRDANVRACLSETYTDTEYNSADVSLIIGLSLSILFLVIEIIGFMSGVSMFIHPVGLLSTACHASAAIALSLYLFEEWPCYIFWYIFGFCSAFPAVVEIGVLIAVLGLKKVR</sequence>
<name>A0A7M7SZH3_STRPU</name>
<dbReference type="OMA" id="VCLKKVP"/>
<dbReference type="AlphaFoldDB" id="A0A7M7SZH3"/>
<dbReference type="GO" id="GO:1905515">
    <property type="term" value="P:non-motile cilium assembly"/>
    <property type="evidence" value="ECO:0000318"/>
    <property type="project" value="GO_Central"/>
</dbReference>
<dbReference type="Pfam" id="PF14995">
    <property type="entry name" value="TMEM107"/>
    <property type="match status" value="1"/>
</dbReference>
<dbReference type="KEGG" id="spu:576129"/>
<dbReference type="GO" id="GO:1904491">
    <property type="term" value="P:protein localization to ciliary transition zone"/>
    <property type="evidence" value="ECO:0000318"/>
    <property type="project" value="GO_Central"/>
</dbReference>
<dbReference type="RefSeq" id="XP_030842643.1">
    <property type="nucleotide sequence ID" value="XM_030986783.1"/>
</dbReference>
<dbReference type="InterPro" id="IPR029248">
    <property type="entry name" value="TMEM107"/>
</dbReference>
<dbReference type="GO" id="GO:0036038">
    <property type="term" value="C:MKS complex"/>
    <property type="evidence" value="ECO:0000318"/>
    <property type="project" value="GO_Central"/>
</dbReference>
<evidence type="ECO:0000313" key="8">
    <source>
        <dbReference type="EnsemblMetazoa" id="XP_030842643"/>
    </source>
</evidence>
<evidence type="ECO:0000313" key="9">
    <source>
        <dbReference type="Proteomes" id="UP000007110"/>
    </source>
</evidence>
<dbReference type="Proteomes" id="UP000007110">
    <property type="component" value="Unassembled WGS sequence"/>
</dbReference>
<accession>A0A7M7SZH3</accession>
<dbReference type="EnsemblMetazoa" id="XM_030986783">
    <property type="protein sequence ID" value="XP_030842643"/>
    <property type="gene ID" value="LOC576129"/>
</dbReference>
<organism evidence="8 9">
    <name type="scientific">Strongylocentrotus purpuratus</name>
    <name type="common">Purple sea urchin</name>
    <dbReference type="NCBI Taxonomy" id="7668"/>
    <lineage>
        <taxon>Eukaryota</taxon>
        <taxon>Metazoa</taxon>
        <taxon>Echinodermata</taxon>
        <taxon>Eleutherozoa</taxon>
        <taxon>Echinozoa</taxon>
        <taxon>Echinoidea</taxon>
        <taxon>Euechinoidea</taxon>
        <taxon>Echinacea</taxon>
        <taxon>Camarodonta</taxon>
        <taxon>Echinidea</taxon>
        <taxon>Strongylocentrotidae</taxon>
        <taxon>Strongylocentrotus</taxon>
    </lineage>
</organism>
<feature type="transmembrane region" description="Helical" evidence="7">
    <location>
        <begin position="50"/>
        <end position="69"/>
    </location>
</feature>
<dbReference type="GeneID" id="576129"/>
<keyword evidence="6 7" id="KW-0472">Membrane</keyword>
<evidence type="ECO:0000256" key="1">
    <source>
        <dbReference type="ARBA" id="ARBA00004141"/>
    </source>
</evidence>
<comment type="subcellular location">
    <subcellularLocation>
        <location evidence="1">Membrane</location>
        <topology evidence="1">Multi-pass membrane protein</topology>
    </subcellularLocation>
</comment>
<evidence type="ECO:0000256" key="6">
    <source>
        <dbReference type="ARBA" id="ARBA00023136"/>
    </source>
</evidence>
<dbReference type="OrthoDB" id="2114471at2759"/>
<keyword evidence="4" id="KW-0970">Cilium biogenesis/degradation</keyword>
<proteinExistence type="predicted"/>
<protein>
    <recommendedName>
        <fullName evidence="2">Transmembrane protein 107</fullName>
    </recommendedName>
</protein>
<keyword evidence="3 7" id="KW-0812">Transmembrane</keyword>
<dbReference type="CTD" id="84314"/>
<keyword evidence="9" id="KW-1185">Reference proteome</keyword>
<dbReference type="InParanoid" id="A0A7M7SZH3"/>
<keyword evidence="5 7" id="KW-1133">Transmembrane helix</keyword>
<dbReference type="PANTHER" id="PTHR34341">
    <property type="entry name" value="TRANSMEMBRANE PROTEIN 107"/>
    <property type="match status" value="1"/>
</dbReference>
<feature type="transmembrane region" description="Helical" evidence="7">
    <location>
        <begin position="81"/>
        <end position="101"/>
    </location>
</feature>
<feature type="transmembrane region" description="Helical" evidence="7">
    <location>
        <begin position="107"/>
        <end position="134"/>
    </location>
</feature>
<evidence type="ECO:0000256" key="4">
    <source>
        <dbReference type="ARBA" id="ARBA00022794"/>
    </source>
</evidence>
<reference evidence="9" key="1">
    <citation type="submission" date="2015-02" db="EMBL/GenBank/DDBJ databases">
        <title>Genome sequencing for Strongylocentrotus purpuratus.</title>
        <authorList>
            <person name="Murali S."/>
            <person name="Liu Y."/>
            <person name="Vee V."/>
            <person name="English A."/>
            <person name="Wang M."/>
            <person name="Skinner E."/>
            <person name="Han Y."/>
            <person name="Muzny D.M."/>
            <person name="Worley K.C."/>
            <person name="Gibbs R.A."/>
        </authorList>
    </citation>
    <scope>NUCLEOTIDE SEQUENCE</scope>
</reference>
<evidence type="ECO:0000256" key="5">
    <source>
        <dbReference type="ARBA" id="ARBA00022989"/>
    </source>
</evidence>